<organism evidence="1 2">
    <name type="scientific">Corynebacterium matruchotii ATCC 33806</name>
    <dbReference type="NCBI Taxonomy" id="566549"/>
    <lineage>
        <taxon>Bacteria</taxon>
        <taxon>Bacillati</taxon>
        <taxon>Actinomycetota</taxon>
        <taxon>Actinomycetes</taxon>
        <taxon>Mycobacteriales</taxon>
        <taxon>Corynebacteriaceae</taxon>
        <taxon>Corynebacterium</taxon>
    </lineage>
</organism>
<evidence type="ECO:0000313" key="1">
    <source>
        <dbReference type="EMBL" id="EEG25482.1"/>
    </source>
</evidence>
<dbReference type="EMBL" id="ACEB01000053">
    <property type="protein sequence ID" value="EEG25482.1"/>
    <property type="molecule type" value="Genomic_DNA"/>
</dbReference>
<reference evidence="1 2" key="1">
    <citation type="submission" date="2009-01" db="EMBL/GenBank/DDBJ databases">
        <authorList>
            <person name="Fulton L."/>
            <person name="Clifton S."/>
            <person name="Chinwalla A.T."/>
            <person name="Mitreva M."/>
            <person name="Sodergren E."/>
            <person name="Weinstock G."/>
            <person name="Clifton S."/>
            <person name="Dooling D.J."/>
            <person name="Fulton B."/>
            <person name="Minx P."/>
            <person name="Pepin K.H."/>
            <person name="Johnson M."/>
            <person name="Bhonagiri V."/>
            <person name="Nash W.E."/>
            <person name="Mardis E.R."/>
            <person name="Wilson R.K."/>
        </authorList>
    </citation>
    <scope>NUCLEOTIDE SEQUENCE [LARGE SCALE GENOMIC DNA]</scope>
    <source>
        <strain evidence="1 2">ATCC 33806</strain>
    </source>
</reference>
<dbReference type="AlphaFoldDB" id="C0E7V7"/>
<dbReference type="HOGENOM" id="CLU_2842372_0_0_11"/>
<gene>
    <name evidence="1" type="ORF">CORMATOL_03098</name>
</gene>
<name>C0E7V7_9CORY</name>
<dbReference type="Proteomes" id="UP000006247">
    <property type="component" value="Unassembled WGS sequence"/>
</dbReference>
<accession>C0E7V7</accession>
<proteinExistence type="predicted"/>
<comment type="caution">
    <text evidence="1">The sequence shown here is derived from an EMBL/GenBank/DDBJ whole genome shotgun (WGS) entry which is preliminary data.</text>
</comment>
<evidence type="ECO:0000313" key="2">
    <source>
        <dbReference type="Proteomes" id="UP000006247"/>
    </source>
</evidence>
<protein>
    <submittedName>
        <fullName evidence="1">Uncharacterized protein</fullName>
    </submittedName>
</protein>
<sequence length="65" mass="6386">MDSDCLFGLESEGSAGAGGDFADDGEGDFGCGGYIGGGVLPEATFATDVDCTDCIAVNSGLVEAR</sequence>